<evidence type="ECO:0000313" key="4">
    <source>
        <dbReference type="Proteomes" id="UP000193570"/>
    </source>
</evidence>
<keyword evidence="2 3" id="KW-0378">Hydrolase</keyword>
<protein>
    <submittedName>
        <fullName evidence="3">Alpha-D-ribose 1-methylphosphonate 5-triphosphate diphosphatase</fullName>
        <ecNumber evidence="3">3.6.1.63</ecNumber>
    </submittedName>
</protein>
<dbReference type="SUPFAM" id="SSF51556">
    <property type="entry name" value="Metallo-dependent hydrolases"/>
    <property type="match status" value="1"/>
</dbReference>
<comment type="similarity">
    <text evidence="1">Belongs to the metallo-dependent hydrolases superfamily. NagA family.</text>
</comment>
<dbReference type="PANTHER" id="PTHR11113">
    <property type="entry name" value="N-ACETYLGLUCOSAMINE-6-PHOSPHATE DEACETYLASE"/>
    <property type="match status" value="1"/>
</dbReference>
<dbReference type="EMBL" id="FWFK01000005">
    <property type="protein sequence ID" value="SLN60061.1"/>
    <property type="molecule type" value="Genomic_DNA"/>
</dbReference>
<dbReference type="Gene3D" id="3.20.20.140">
    <property type="entry name" value="Metal-dependent hydrolases"/>
    <property type="match status" value="2"/>
</dbReference>
<dbReference type="EC" id="3.6.1.63" evidence="3"/>
<evidence type="ECO:0000256" key="2">
    <source>
        <dbReference type="ARBA" id="ARBA00022801"/>
    </source>
</evidence>
<dbReference type="Gene3D" id="2.30.40.10">
    <property type="entry name" value="Urease, subunit C, domain 1"/>
    <property type="match status" value="1"/>
</dbReference>
<dbReference type="Proteomes" id="UP000193570">
    <property type="component" value="Unassembled WGS sequence"/>
</dbReference>
<proteinExistence type="inferred from homology"/>
<dbReference type="RefSeq" id="WP_234984279.1">
    <property type="nucleotide sequence ID" value="NZ_FWFK01000005.1"/>
</dbReference>
<keyword evidence="4" id="KW-1185">Reference proteome</keyword>
<dbReference type="InterPro" id="IPR011059">
    <property type="entry name" value="Metal-dep_hydrolase_composite"/>
</dbReference>
<gene>
    <name evidence="3" type="primary">phnM_2</name>
    <name evidence="3" type="ORF">ROJ8625_03045</name>
</gene>
<dbReference type="GO" id="GO:0006046">
    <property type="term" value="P:N-acetylglucosamine catabolic process"/>
    <property type="evidence" value="ECO:0007669"/>
    <property type="project" value="TreeGrafter"/>
</dbReference>
<dbReference type="AlphaFoldDB" id="A0A1X6ZSH7"/>
<accession>A0A1X6ZSH7</accession>
<name>A0A1X6ZSH7_9RHOB</name>
<evidence type="ECO:0000313" key="3">
    <source>
        <dbReference type="EMBL" id="SLN60061.1"/>
    </source>
</evidence>
<dbReference type="InterPro" id="IPR032466">
    <property type="entry name" value="Metal_Hydrolase"/>
</dbReference>
<sequence>MATHTSHNAALRSVRLRLTGATSLRDGQMQQRSVAIEDGRISKGPLPEVDLSGYYILPGIVDVHGAAFDRFRGTLPRVCDPTTILAAAESEAAANGVTTAWLGQSWSWEGGAADPAEAQRMLALHNAYVTTRALLDLRVSILCETHTVESRDALLSAIRRYRVDLVLFTNRLATLQGHGPAEGPRPGDIAARMRRAAEETRDVPRHLCRLAEGFDTLGVTYGSLDDPDGERRETYSMIGAKLCVRPARRSAAALARAVGDPVLLPAPAILNAGVSPFDTAAIDYVRHGLCNALVSDRAPAALAQSAFALSDSGIVSLAQAWGLISAAPAAILGLPDRGTIDYGRRADLAIVNAATHAVEATIVAGRIAHLAGAAAERFLSSRAEVALAAE</sequence>
<organism evidence="3 4">
    <name type="scientific">Roseivivax jejudonensis</name>
    <dbReference type="NCBI Taxonomy" id="1529041"/>
    <lineage>
        <taxon>Bacteria</taxon>
        <taxon>Pseudomonadati</taxon>
        <taxon>Pseudomonadota</taxon>
        <taxon>Alphaproteobacteria</taxon>
        <taxon>Rhodobacterales</taxon>
        <taxon>Roseobacteraceae</taxon>
        <taxon>Roseivivax</taxon>
    </lineage>
</organism>
<reference evidence="3 4" key="1">
    <citation type="submission" date="2017-03" db="EMBL/GenBank/DDBJ databases">
        <authorList>
            <person name="Afonso C.L."/>
            <person name="Miller P.J."/>
            <person name="Scott M.A."/>
            <person name="Spackman E."/>
            <person name="Goraichik I."/>
            <person name="Dimitrov K.M."/>
            <person name="Suarez D.L."/>
            <person name="Swayne D.E."/>
        </authorList>
    </citation>
    <scope>NUCLEOTIDE SEQUENCE [LARGE SCALE GENOMIC DNA]</scope>
    <source>
        <strain evidence="3 4">CECT 8625</strain>
    </source>
</reference>
<dbReference type="GO" id="GO:0008448">
    <property type="term" value="F:N-acetylglucosamine-6-phosphate deacetylase activity"/>
    <property type="evidence" value="ECO:0007669"/>
    <property type="project" value="TreeGrafter"/>
</dbReference>
<dbReference type="PANTHER" id="PTHR11113:SF14">
    <property type="entry name" value="N-ACETYLGLUCOSAMINE-6-PHOSPHATE DEACETYLASE"/>
    <property type="match status" value="1"/>
</dbReference>
<dbReference type="SUPFAM" id="SSF51338">
    <property type="entry name" value="Composite domain of metallo-dependent hydrolases"/>
    <property type="match status" value="1"/>
</dbReference>
<evidence type="ECO:0000256" key="1">
    <source>
        <dbReference type="ARBA" id="ARBA00010716"/>
    </source>
</evidence>